<dbReference type="Proteomes" id="UP000324241">
    <property type="component" value="Unassembled WGS sequence"/>
</dbReference>
<evidence type="ECO:0000313" key="4">
    <source>
        <dbReference type="Proteomes" id="UP000308092"/>
    </source>
</evidence>
<proteinExistence type="predicted"/>
<dbReference type="PANTHER" id="PTHR30383">
    <property type="entry name" value="THIOESTERASE 1/PROTEASE 1/LYSOPHOSPHOLIPASE L1"/>
    <property type="match status" value="1"/>
</dbReference>
<feature type="domain" description="SGNH hydrolase-type esterase" evidence="1">
    <location>
        <begin position="9"/>
        <end position="186"/>
    </location>
</feature>
<dbReference type="GeneID" id="54329749"/>
<dbReference type="SUPFAM" id="SSF52266">
    <property type="entry name" value="SGNH hydrolase"/>
    <property type="match status" value="1"/>
</dbReference>
<name>A0A4S3JN67_9EURO</name>
<dbReference type="Pfam" id="PF13472">
    <property type="entry name" value="Lipase_GDSL_2"/>
    <property type="match status" value="1"/>
</dbReference>
<evidence type="ECO:0000259" key="1">
    <source>
        <dbReference type="Pfam" id="PF13472"/>
    </source>
</evidence>
<organism evidence="3 4">
    <name type="scientific">Aspergillus tanneri</name>
    <dbReference type="NCBI Taxonomy" id="1220188"/>
    <lineage>
        <taxon>Eukaryota</taxon>
        <taxon>Fungi</taxon>
        <taxon>Dikarya</taxon>
        <taxon>Ascomycota</taxon>
        <taxon>Pezizomycotina</taxon>
        <taxon>Eurotiomycetes</taxon>
        <taxon>Eurotiomycetidae</taxon>
        <taxon>Eurotiales</taxon>
        <taxon>Aspergillaceae</taxon>
        <taxon>Aspergillus</taxon>
        <taxon>Aspergillus subgen. Circumdati</taxon>
    </lineage>
</organism>
<dbReference type="EMBL" id="SOSA01000089">
    <property type="protein sequence ID" value="THC97023.1"/>
    <property type="molecule type" value="Genomic_DNA"/>
</dbReference>
<dbReference type="InterPro" id="IPR051532">
    <property type="entry name" value="Ester_Hydrolysis_Enzymes"/>
</dbReference>
<evidence type="ECO:0000313" key="3">
    <source>
        <dbReference type="EMBL" id="THC97023.1"/>
    </source>
</evidence>
<reference evidence="3 4" key="1">
    <citation type="submission" date="2019-03" db="EMBL/GenBank/DDBJ databases">
        <title>The genome sequence of a newly discovered highly antifungal drug resistant Aspergillus species, Aspergillus tanneri NIH 1004.</title>
        <authorList>
            <person name="Mounaud S."/>
            <person name="Singh I."/>
            <person name="Joardar V."/>
            <person name="Pakala S."/>
            <person name="Pakala S."/>
            <person name="Venepally P."/>
            <person name="Hoover J."/>
            <person name="Nierman W."/>
            <person name="Chung J."/>
            <person name="Losada L."/>
        </authorList>
    </citation>
    <scope>NUCLEOTIDE SEQUENCE [LARGE SCALE GENOMIC DNA]</scope>
    <source>
        <strain evidence="3 4">NIH1004</strain>
    </source>
</reference>
<dbReference type="Gene3D" id="3.40.50.1110">
    <property type="entry name" value="SGNH hydrolase"/>
    <property type="match status" value="1"/>
</dbReference>
<dbReference type="GO" id="GO:0004622">
    <property type="term" value="F:phosphatidylcholine lysophospholipase activity"/>
    <property type="evidence" value="ECO:0007669"/>
    <property type="project" value="TreeGrafter"/>
</dbReference>
<sequence>MSKKLSILCFGNSLTAGYYHFGLEYHPYAWKLESRLKSALPSHTIRVDVEGLPGDKVICPPGCFLPRLQQMCAKTSYDWVIILGGTNDLGYGYQCSKIFSALKDAWEVALNAGAHVLALTVPECSAVNKRLDASREELNSKILSHSCEKFHAFDLHKEVPYHSATEELKEKLWDDGLHMTSDGYDLVGNLVGDHLLGLLGLCDGEM</sequence>
<dbReference type="InterPro" id="IPR036514">
    <property type="entry name" value="SGNH_hydro_sf"/>
</dbReference>
<evidence type="ECO:0000313" key="5">
    <source>
        <dbReference type="Proteomes" id="UP000324241"/>
    </source>
</evidence>
<evidence type="ECO:0000313" key="2">
    <source>
        <dbReference type="EMBL" id="KAA8645628.1"/>
    </source>
</evidence>
<comment type="caution">
    <text evidence="3">The sequence shown here is derived from an EMBL/GenBank/DDBJ whole genome shotgun (WGS) entry which is preliminary data.</text>
</comment>
<accession>A0A4S3JN67</accession>
<dbReference type="AlphaFoldDB" id="A0A4S3JN67"/>
<dbReference type="Proteomes" id="UP000308092">
    <property type="component" value="Unassembled WGS sequence"/>
</dbReference>
<reference evidence="2 5" key="2">
    <citation type="submission" date="2019-08" db="EMBL/GenBank/DDBJ databases">
        <title>The genome sequence of a newly discovered highly antifungal drug resistant Aspergillus species, Aspergillus tanneri NIH 1004.</title>
        <authorList>
            <person name="Mounaud S."/>
            <person name="Singh I."/>
            <person name="Joardar V."/>
            <person name="Pakala S."/>
            <person name="Pakala S."/>
            <person name="Venepally P."/>
            <person name="Chung J.K."/>
            <person name="Losada L."/>
            <person name="Nierman W.C."/>
        </authorList>
    </citation>
    <scope>NUCLEOTIDE SEQUENCE [LARGE SCALE GENOMIC DNA]</scope>
    <source>
        <strain evidence="2 5">NIH1004</strain>
    </source>
</reference>
<dbReference type="EMBL" id="QUQM01000007">
    <property type="protein sequence ID" value="KAA8645628.1"/>
    <property type="molecule type" value="Genomic_DNA"/>
</dbReference>
<dbReference type="CDD" id="cd00229">
    <property type="entry name" value="SGNH_hydrolase"/>
    <property type="match status" value="1"/>
</dbReference>
<dbReference type="InterPro" id="IPR013830">
    <property type="entry name" value="SGNH_hydro"/>
</dbReference>
<keyword evidence="4" id="KW-1185">Reference proteome</keyword>
<dbReference type="VEuPathDB" id="FungiDB:EYZ11_003466"/>
<gene>
    <name evidence="2" type="ORF">ATNIH1004_007047</name>
    <name evidence="3" type="ORF">EYZ11_003466</name>
</gene>
<dbReference type="RefSeq" id="XP_033424989.1">
    <property type="nucleotide sequence ID" value="XM_033571674.1"/>
</dbReference>
<dbReference type="OrthoDB" id="408760at2759"/>
<protein>
    <recommendedName>
        <fullName evidence="1">SGNH hydrolase-type esterase domain-containing protein</fullName>
    </recommendedName>
</protein>
<dbReference type="PANTHER" id="PTHR30383:SF19">
    <property type="entry name" value="FIBRONECTIN TYPE-III DOMAIN-CONTAINING PROTEIN"/>
    <property type="match status" value="1"/>
</dbReference>